<dbReference type="PROSITE" id="PS50076">
    <property type="entry name" value="DNAJ_2"/>
    <property type="match status" value="1"/>
</dbReference>
<evidence type="ECO:0000259" key="2">
    <source>
        <dbReference type="PROSITE" id="PS50076"/>
    </source>
</evidence>
<dbReference type="CDD" id="cd06257">
    <property type="entry name" value="DnaJ"/>
    <property type="match status" value="1"/>
</dbReference>
<sequence>MADDQRKEKAGSPLFGQLHTCKGAFASRKGGRLVAQPHADLQTPRSPWPQDTVIDPRHWAYWRMDGRAFVQTGKVRTCHSRSIGALWHQKDLRAHLQLSAAPRGPRKDPALKPAGKEEYEKRMRYVTDDDAVPNWPEAGWLPEDWRIGMRALPSGLMIIFVPPNQEEGFFFHGSQVLEYLSGGNPFYHQGRALQSAEQEKEVQSHQCIFGRLLGSERLFDSEAANLREGAKVRAGSLLCADGALAWSAAAAKYPSKRLTVKHVKHVKSQWTKRAKVNSKQMIFGTQQLAARSAGAVRTELHLFWSGTYSCWKAGVLSEDKAGILRNAADGLPWEVKKPWMLVKEHLCRADSPSWHSARCTPHLAEENSWHWGQAIRVFWQDELRSAELAVPKESSGSLLKEGPSAAEPKEAEPEPPWPDDSGSPSAAEPKEAQPELPWPDDSGSPSAAEPKEAQPELPWPDDSGSPSAAEPKEARPALPWPDDSGSPLTAAREPQELQPEVPWPDDSPGGFKPQRLGPSSPVEEPSPLRSLPRVGVASRPQAPQEAAPSIVLESILDEQDFHVSHCKELPHAKSREGVEEAEAVESPEHVKIDVEGEDHVAPEEEGRRSSERSKGGKRPSIGSFRAETELYAILGIEANAQEADIRSAYKRCALQLHPDKGGDPDKFKTMTLGRAEQSSEASRL</sequence>
<proteinExistence type="predicted"/>
<keyword evidence="4" id="KW-1185">Reference proteome</keyword>
<accession>A0ABP0J8M8</accession>
<feature type="region of interest" description="Disordered" evidence="1">
    <location>
        <begin position="567"/>
        <end position="622"/>
    </location>
</feature>
<gene>
    <name evidence="3" type="ORF">SCF082_LOCUS10786</name>
</gene>
<feature type="compositionally biased region" description="Basic and acidic residues" evidence="1">
    <location>
        <begin position="657"/>
        <end position="668"/>
    </location>
</feature>
<dbReference type="EMBL" id="CAXAMM010006335">
    <property type="protein sequence ID" value="CAK9010707.1"/>
    <property type="molecule type" value="Genomic_DNA"/>
</dbReference>
<evidence type="ECO:0000313" key="3">
    <source>
        <dbReference type="EMBL" id="CAK9010707.1"/>
    </source>
</evidence>
<organism evidence="3 4">
    <name type="scientific">Durusdinium trenchii</name>
    <dbReference type="NCBI Taxonomy" id="1381693"/>
    <lineage>
        <taxon>Eukaryota</taxon>
        <taxon>Sar</taxon>
        <taxon>Alveolata</taxon>
        <taxon>Dinophyceae</taxon>
        <taxon>Suessiales</taxon>
        <taxon>Symbiodiniaceae</taxon>
        <taxon>Durusdinium</taxon>
    </lineage>
</organism>
<feature type="domain" description="J" evidence="2">
    <location>
        <begin position="629"/>
        <end position="684"/>
    </location>
</feature>
<dbReference type="PRINTS" id="PR00625">
    <property type="entry name" value="JDOMAIN"/>
</dbReference>
<evidence type="ECO:0000256" key="1">
    <source>
        <dbReference type="SAM" id="MobiDB-lite"/>
    </source>
</evidence>
<comment type="caution">
    <text evidence="3">The sequence shown here is derived from an EMBL/GenBank/DDBJ whole genome shotgun (WGS) entry which is preliminary data.</text>
</comment>
<dbReference type="InterPro" id="IPR001623">
    <property type="entry name" value="DnaJ_domain"/>
</dbReference>
<dbReference type="SUPFAM" id="SSF46565">
    <property type="entry name" value="Chaperone J-domain"/>
    <property type="match status" value="1"/>
</dbReference>
<evidence type="ECO:0000313" key="4">
    <source>
        <dbReference type="Proteomes" id="UP001642464"/>
    </source>
</evidence>
<feature type="compositionally biased region" description="Basic and acidic residues" evidence="1">
    <location>
        <begin position="586"/>
        <end position="614"/>
    </location>
</feature>
<dbReference type="Proteomes" id="UP001642464">
    <property type="component" value="Unassembled WGS sequence"/>
</dbReference>
<dbReference type="InterPro" id="IPR036869">
    <property type="entry name" value="J_dom_sf"/>
</dbReference>
<feature type="region of interest" description="Disordered" evidence="1">
    <location>
        <begin position="656"/>
        <end position="684"/>
    </location>
</feature>
<feature type="compositionally biased region" description="Basic and acidic residues" evidence="1">
    <location>
        <begin position="567"/>
        <end position="578"/>
    </location>
</feature>
<reference evidence="3 4" key="1">
    <citation type="submission" date="2024-02" db="EMBL/GenBank/DDBJ databases">
        <authorList>
            <person name="Chen Y."/>
            <person name="Shah S."/>
            <person name="Dougan E. K."/>
            <person name="Thang M."/>
            <person name="Chan C."/>
        </authorList>
    </citation>
    <scope>NUCLEOTIDE SEQUENCE [LARGE SCALE GENOMIC DNA]</scope>
</reference>
<dbReference type="SMART" id="SM00271">
    <property type="entry name" value="DnaJ"/>
    <property type="match status" value="1"/>
</dbReference>
<feature type="region of interest" description="Disordered" evidence="1">
    <location>
        <begin position="389"/>
        <end position="551"/>
    </location>
</feature>
<protein>
    <submittedName>
        <fullName evidence="3">DnaJ protein homolog (DNAJ-1)</fullName>
    </submittedName>
</protein>
<name>A0ABP0J8M8_9DINO</name>
<dbReference type="Gene3D" id="1.10.287.110">
    <property type="entry name" value="DnaJ domain"/>
    <property type="match status" value="1"/>
</dbReference>
<dbReference type="Pfam" id="PF00226">
    <property type="entry name" value="DnaJ"/>
    <property type="match status" value="1"/>
</dbReference>